<keyword evidence="2" id="KW-0539">Nucleus</keyword>
<comment type="subcellular location">
    <subcellularLocation>
        <location evidence="1">Nucleus</location>
    </subcellularLocation>
</comment>
<dbReference type="AlphaFoldDB" id="G0ZJ57"/>
<evidence type="ECO:0000313" key="4">
    <source>
        <dbReference type="EMBL" id="AEL23054.1"/>
    </source>
</evidence>
<dbReference type="GO" id="GO:0000978">
    <property type="term" value="F:RNA polymerase II cis-regulatory region sequence-specific DNA binding"/>
    <property type="evidence" value="ECO:0007669"/>
    <property type="project" value="TreeGrafter"/>
</dbReference>
<dbReference type="GO" id="GO:0005634">
    <property type="term" value="C:nucleus"/>
    <property type="evidence" value="ECO:0007669"/>
    <property type="project" value="UniProtKB-SubCell"/>
</dbReference>
<protein>
    <submittedName>
        <fullName evidence="4">Zinc finger protein</fullName>
    </submittedName>
</protein>
<accession>G0ZJ57</accession>
<feature type="region of interest" description="Disordered" evidence="3">
    <location>
        <begin position="63"/>
        <end position="175"/>
    </location>
</feature>
<reference evidence="4" key="1">
    <citation type="journal article" date="2011" name="Dev. Comp. Immunol.">
        <title>Differential gene expression profile from haematopoietic tissue stem cells of red claw crayfish, Cherax quadricarinatus, in response to WSSV infection.</title>
        <authorList>
            <person name="Liu H.P."/>
            <person name="Chen R.Y."/>
            <person name="Zhang Q.X."/>
            <person name="Peng H."/>
            <person name="Wang K.J."/>
        </authorList>
    </citation>
    <scope>NUCLEOTIDE SEQUENCE</scope>
</reference>
<organism evidence="4">
    <name type="scientific">Cherax quadricarinatus</name>
    <name type="common">Australian red claw crayfish</name>
    <dbReference type="NCBI Taxonomy" id="27406"/>
    <lineage>
        <taxon>Eukaryota</taxon>
        <taxon>Metazoa</taxon>
        <taxon>Ecdysozoa</taxon>
        <taxon>Arthropoda</taxon>
        <taxon>Crustacea</taxon>
        <taxon>Multicrustacea</taxon>
        <taxon>Malacostraca</taxon>
        <taxon>Eumalacostraca</taxon>
        <taxon>Eucarida</taxon>
        <taxon>Decapoda</taxon>
        <taxon>Pleocyemata</taxon>
        <taxon>Astacidea</taxon>
        <taxon>Parastacoidea</taxon>
        <taxon>Parastacidae</taxon>
        <taxon>Cherax</taxon>
    </lineage>
</organism>
<dbReference type="PANTHER" id="PTHR46297:SF1">
    <property type="entry name" value="ZINC FINGER CCCH-TYPE WITH G PATCH DOMAIN-CONTAINING PROTEIN"/>
    <property type="match status" value="1"/>
</dbReference>
<evidence type="ECO:0000256" key="3">
    <source>
        <dbReference type="SAM" id="MobiDB-lite"/>
    </source>
</evidence>
<sequence>TAYVYPQGVSLDRCMELREASNGEELLDVEKRLDRERRKEEAKSAQTAERLGKRTSVFDIINKKLGGKDQTAEDSDDESNSKPLMNVSKAALQKDSTKDLNMKNYQPSENIRQLRKEVERMECSRERQSGNKAALSVINSKIENKKSEIQRLQEAEKKVQGEQQSRKDKKKFCVF</sequence>
<feature type="compositionally biased region" description="Basic and acidic residues" evidence="3">
    <location>
        <begin position="112"/>
        <end position="129"/>
    </location>
</feature>
<feature type="compositionally biased region" description="Basic and acidic residues" evidence="3">
    <location>
        <begin position="142"/>
        <end position="166"/>
    </location>
</feature>
<evidence type="ECO:0000256" key="1">
    <source>
        <dbReference type="ARBA" id="ARBA00004123"/>
    </source>
</evidence>
<dbReference type="PANTHER" id="PTHR46297">
    <property type="entry name" value="ZINC FINGER CCCH-TYPE WITH G PATCH DOMAIN-CONTAINING PROTEIN"/>
    <property type="match status" value="1"/>
</dbReference>
<dbReference type="OrthoDB" id="5842926at2759"/>
<name>G0ZJ57_CHEQU</name>
<evidence type="ECO:0000256" key="2">
    <source>
        <dbReference type="ARBA" id="ARBA00023242"/>
    </source>
</evidence>
<reference evidence="4" key="2">
    <citation type="submission" date="2011-02" db="EMBL/GenBank/DDBJ databases">
        <authorList>
            <person name="Liu H.-P."/>
            <person name="Chen R.-Y."/>
            <person name="Zhang Q.-X."/>
            <person name="Peng H."/>
            <person name="Wang K.-J."/>
        </authorList>
    </citation>
    <scope>NUCLEOTIDE SEQUENCE</scope>
</reference>
<proteinExistence type="evidence at transcript level"/>
<dbReference type="GO" id="GO:0001227">
    <property type="term" value="F:DNA-binding transcription repressor activity, RNA polymerase II-specific"/>
    <property type="evidence" value="ECO:0007669"/>
    <property type="project" value="TreeGrafter"/>
</dbReference>
<dbReference type="EMBL" id="JF284508">
    <property type="protein sequence ID" value="AEL23054.1"/>
    <property type="molecule type" value="mRNA"/>
</dbReference>
<feature type="non-terminal residue" evidence="4">
    <location>
        <position position="1"/>
    </location>
</feature>